<dbReference type="AlphaFoldDB" id="A0A4R2BH01"/>
<comment type="caution">
    <text evidence="2">The sequence shown here is derived from an EMBL/GenBank/DDBJ whole genome shotgun (WGS) entry which is preliminary data.</text>
</comment>
<dbReference type="RefSeq" id="WP_132004378.1">
    <property type="nucleotide sequence ID" value="NZ_JABUHM010000015.1"/>
</dbReference>
<keyword evidence="1" id="KW-0472">Membrane</keyword>
<sequence>MELEITRVKRKLQTATGFVSFLGGIMALAGLNASMLIETDVFPDTMLVKLPLLGLFLGVFGLVTRNRSRMYAWWGIGLNLFILVFTFMMFGLSWTINAKP</sequence>
<evidence type="ECO:0000256" key="1">
    <source>
        <dbReference type="SAM" id="Phobius"/>
    </source>
</evidence>
<accession>A0A4R2BH01</accession>
<organism evidence="2 3">
    <name type="scientific">Mesobacillus foraminis</name>
    <dbReference type="NCBI Taxonomy" id="279826"/>
    <lineage>
        <taxon>Bacteria</taxon>
        <taxon>Bacillati</taxon>
        <taxon>Bacillota</taxon>
        <taxon>Bacilli</taxon>
        <taxon>Bacillales</taxon>
        <taxon>Bacillaceae</taxon>
        <taxon>Mesobacillus</taxon>
    </lineage>
</organism>
<reference evidence="2 3" key="1">
    <citation type="journal article" date="2015" name="Stand. Genomic Sci.">
        <title>Genomic Encyclopedia of Bacterial and Archaeal Type Strains, Phase III: the genomes of soil and plant-associated and newly described type strains.</title>
        <authorList>
            <person name="Whitman W.B."/>
            <person name="Woyke T."/>
            <person name="Klenk H.P."/>
            <person name="Zhou Y."/>
            <person name="Lilburn T.G."/>
            <person name="Beck B.J."/>
            <person name="De Vos P."/>
            <person name="Vandamme P."/>
            <person name="Eisen J.A."/>
            <person name="Garrity G."/>
            <person name="Hugenholtz P."/>
            <person name="Kyrpides N.C."/>
        </authorList>
    </citation>
    <scope>NUCLEOTIDE SEQUENCE [LARGE SCALE GENOMIC DNA]</scope>
    <source>
        <strain evidence="2 3">CV53</strain>
    </source>
</reference>
<proteinExistence type="predicted"/>
<feature type="transmembrane region" description="Helical" evidence="1">
    <location>
        <begin position="71"/>
        <end position="96"/>
    </location>
</feature>
<feature type="transmembrane region" description="Helical" evidence="1">
    <location>
        <begin position="12"/>
        <end position="34"/>
    </location>
</feature>
<name>A0A4R2BH01_9BACI</name>
<protein>
    <submittedName>
        <fullName evidence="2">Uncharacterized protein</fullName>
    </submittedName>
</protein>
<dbReference type="EMBL" id="SLVV01000004">
    <property type="protein sequence ID" value="TCN26146.1"/>
    <property type="molecule type" value="Genomic_DNA"/>
</dbReference>
<evidence type="ECO:0000313" key="2">
    <source>
        <dbReference type="EMBL" id="TCN26146.1"/>
    </source>
</evidence>
<evidence type="ECO:0000313" key="3">
    <source>
        <dbReference type="Proteomes" id="UP000295689"/>
    </source>
</evidence>
<dbReference type="Proteomes" id="UP000295689">
    <property type="component" value="Unassembled WGS sequence"/>
</dbReference>
<feature type="transmembrane region" description="Helical" evidence="1">
    <location>
        <begin position="46"/>
        <end position="64"/>
    </location>
</feature>
<gene>
    <name evidence="2" type="ORF">EV146_104254</name>
</gene>
<keyword evidence="1" id="KW-0812">Transmembrane</keyword>
<keyword evidence="3" id="KW-1185">Reference proteome</keyword>
<keyword evidence="1" id="KW-1133">Transmembrane helix</keyword>